<dbReference type="RefSeq" id="WP_098679210.1">
    <property type="nucleotide sequence ID" value="NZ_NVCU01000145.1"/>
</dbReference>
<dbReference type="InterPro" id="IPR051011">
    <property type="entry name" value="Metal_resp_trans_reg"/>
</dbReference>
<dbReference type="PANTHER" id="PTHR43132:SF2">
    <property type="entry name" value="ARSENICAL RESISTANCE OPERON REPRESSOR ARSR-RELATED"/>
    <property type="match status" value="1"/>
</dbReference>
<dbReference type="PROSITE" id="PS50987">
    <property type="entry name" value="HTH_ARSR_2"/>
    <property type="match status" value="1"/>
</dbReference>
<keyword evidence="1" id="KW-0805">Transcription regulation</keyword>
<dbReference type="PRINTS" id="PR00778">
    <property type="entry name" value="HTHARSR"/>
</dbReference>
<dbReference type="Pfam" id="PF01022">
    <property type="entry name" value="HTH_5"/>
    <property type="match status" value="1"/>
</dbReference>
<evidence type="ECO:0000313" key="6">
    <source>
        <dbReference type="Proteomes" id="UP000225910"/>
    </source>
</evidence>
<name>A0A9X7AZA1_BACTU</name>
<dbReference type="EMBL" id="NVCU01000145">
    <property type="protein sequence ID" value="PFT89350.1"/>
    <property type="molecule type" value="Genomic_DNA"/>
</dbReference>
<dbReference type="Gene3D" id="1.10.10.10">
    <property type="entry name" value="Winged helix-like DNA-binding domain superfamily/Winged helix DNA-binding domain"/>
    <property type="match status" value="1"/>
</dbReference>
<dbReference type="AlphaFoldDB" id="A0A9X7AZA1"/>
<dbReference type="SMART" id="SM00418">
    <property type="entry name" value="HTH_ARSR"/>
    <property type="match status" value="1"/>
</dbReference>
<dbReference type="InterPro" id="IPR036388">
    <property type="entry name" value="WH-like_DNA-bd_sf"/>
</dbReference>
<feature type="domain" description="HTH arsR-type" evidence="4">
    <location>
        <begin position="7"/>
        <end position="96"/>
    </location>
</feature>
<dbReference type="CDD" id="cd00090">
    <property type="entry name" value="HTH_ARSR"/>
    <property type="match status" value="1"/>
</dbReference>
<dbReference type="InterPro" id="IPR001845">
    <property type="entry name" value="HTH_ArsR_DNA-bd_dom"/>
</dbReference>
<dbReference type="SUPFAM" id="SSF46785">
    <property type="entry name" value="Winged helix' DNA-binding domain"/>
    <property type="match status" value="1"/>
</dbReference>
<accession>A0A9X7AZA1</accession>
<dbReference type="NCBIfam" id="NF033788">
    <property type="entry name" value="HTH_metalloreg"/>
    <property type="match status" value="1"/>
</dbReference>
<keyword evidence="2" id="KW-0238">DNA-binding</keyword>
<dbReference type="InterPro" id="IPR011991">
    <property type="entry name" value="ArsR-like_HTH"/>
</dbReference>
<dbReference type="InterPro" id="IPR036390">
    <property type="entry name" value="WH_DNA-bd_sf"/>
</dbReference>
<comment type="caution">
    <text evidence="5">The sequence shown here is derived from an EMBL/GenBank/DDBJ whole genome shotgun (WGS) entry which is preliminary data.</text>
</comment>
<dbReference type="GO" id="GO:0003700">
    <property type="term" value="F:DNA-binding transcription factor activity"/>
    <property type="evidence" value="ECO:0007669"/>
    <property type="project" value="InterPro"/>
</dbReference>
<evidence type="ECO:0000256" key="1">
    <source>
        <dbReference type="ARBA" id="ARBA00023015"/>
    </source>
</evidence>
<evidence type="ECO:0000259" key="4">
    <source>
        <dbReference type="PROSITE" id="PS50987"/>
    </source>
</evidence>
<protein>
    <submittedName>
        <fullName evidence="5">Transcriptional regulator</fullName>
    </submittedName>
</protein>
<gene>
    <name evidence="5" type="ORF">COK81_17245</name>
</gene>
<evidence type="ECO:0000313" key="5">
    <source>
        <dbReference type="EMBL" id="PFT89350.1"/>
    </source>
</evidence>
<evidence type="ECO:0000256" key="3">
    <source>
        <dbReference type="ARBA" id="ARBA00023163"/>
    </source>
</evidence>
<dbReference type="GO" id="GO:0003677">
    <property type="term" value="F:DNA binding"/>
    <property type="evidence" value="ECO:0007669"/>
    <property type="project" value="UniProtKB-KW"/>
</dbReference>
<evidence type="ECO:0000256" key="2">
    <source>
        <dbReference type="ARBA" id="ARBA00023125"/>
    </source>
</evidence>
<sequence length="96" mass="11097">MSNSFNIDLKSCERFTEILKGLANPMRLCLVKTLIEFGVLNVSELQNILGFPQSTTSTQLMRLRQHNIVNRERKGTEIYYRVDDPIVIKVIKTLEL</sequence>
<proteinExistence type="predicted"/>
<dbReference type="Proteomes" id="UP000225910">
    <property type="component" value="Unassembled WGS sequence"/>
</dbReference>
<dbReference type="PANTHER" id="PTHR43132">
    <property type="entry name" value="ARSENICAL RESISTANCE OPERON REPRESSOR ARSR-RELATED"/>
    <property type="match status" value="1"/>
</dbReference>
<reference evidence="5 6" key="1">
    <citation type="submission" date="2017-09" db="EMBL/GenBank/DDBJ databases">
        <title>Large-scale bioinformatics analysis of Bacillus genomes uncovers conserved roles of natural products in bacterial physiology.</title>
        <authorList>
            <consortium name="Agbiome Team Llc"/>
            <person name="Bleich R.M."/>
            <person name="Grubbs K.J."/>
            <person name="Santa Maria K.C."/>
            <person name="Allen S.E."/>
            <person name="Farag S."/>
            <person name="Shank E.A."/>
            <person name="Bowers A."/>
        </authorList>
    </citation>
    <scope>NUCLEOTIDE SEQUENCE [LARGE SCALE GENOMIC DNA]</scope>
    <source>
        <strain evidence="5 6">AFS064137</strain>
    </source>
</reference>
<organism evidence="5 6">
    <name type="scientific">Bacillus thuringiensis</name>
    <dbReference type="NCBI Taxonomy" id="1428"/>
    <lineage>
        <taxon>Bacteria</taxon>
        <taxon>Bacillati</taxon>
        <taxon>Bacillota</taxon>
        <taxon>Bacilli</taxon>
        <taxon>Bacillales</taxon>
        <taxon>Bacillaceae</taxon>
        <taxon>Bacillus</taxon>
        <taxon>Bacillus cereus group</taxon>
    </lineage>
</organism>
<keyword evidence="3" id="KW-0804">Transcription</keyword>